<accession>A0A9D3LSB0</accession>
<comment type="function">
    <text evidence="8">Hydrolyzes 3-hydroxyisobutyryl-CoA (HIBYL-CoA), a saline catabolite. Has high activity toward isobutyryl-CoA. Could be an isobutyryl-CoA dehydrogenase that functions in valine catabolism. Also hydrolyzes 3-hydroxypropanoyl-CoA.</text>
</comment>
<evidence type="ECO:0000256" key="7">
    <source>
        <dbReference type="ARBA" id="ARBA00023128"/>
    </source>
</evidence>
<dbReference type="InterPro" id="IPR032259">
    <property type="entry name" value="HIBYL-CoA-H"/>
</dbReference>
<evidence type="ECO:0000256" key="1">
    <source>
        <dbReference type="ARBA" id="ARBA00001709"/>
    </source>
</evidence>
<dbReference type="Pfam" id="PF16113">
    <property type="entry name" value="ECH_2"/>
    <property type="match status" value="1"/>
</dbReference>
<name>A0A9D3LSB0_ANGAN</name>
<dbReference type="PANTHER" id="PTHR43176:SF3">
    <property type="entry name" value="3-HYDROXYISOBUTYRYL-COA HYDROLASE, MITOCHONDRIAL"/>
    <property type="match status" value="1"/>
</dbReference>
<evidence type="ECO:0000256" key="2">
    <source>
        <dbReference type="ARBA" id="ARBA00004173"/>
    </source>
</evidence>
<dbReference type="FunFam" id="3.90.226.10:FF:000026">
    <property type="entry name" value="3-hydroxyisobutyryl-CoA hydrolase, mitochondrial"/>
    <property type="match status" value="1"/>
</dbReference>
<dbReference type="GO" id="GO:0003860">
    <property type="term" value="F:3-hydroxyisobutyryl-CoA hydrolase activity"/>
    <property type="evidence" value="ECO:0007669"/>
    <property type="project" value="UniProtKB-UniRule"/>
</dbReference>
<evidence type="ECO:0000256" key="8">
    <source>
        <dbReference type="ARBA" id="ARBA00024871"/>
    </source>
</evidence>
<dbReference type="InterPro" id="IPR029045">
    <property type="entry name" value="ClpP/crotonase-like_dom_sf"/>
</dbReference>
<comment type="subcellular location">
    <subcellularLocation>
        <location evidence="2 9">Mitochondrion</location>
    </subcellularLocation>
</comment>
<evidence type="ECO:0000256" key="3">
    <source>
        <dbReference type="ARBA" id="ARBA00005109"/>
    </source>
</evidence>
<dbReference type="AlphaFoldDB" id="A0A9D3LSB0"/>
<evidence type="ECO:0000313" key="12">
    <source>
        <dbReference type="Proteomes" id="UP001044222"/>
    </source>
</evidence>
<dbReference type="NCBIfam" id="NF004127">
    <property type="entry name" value="PRK05617.1"/>
    <property type="match status" value="1"/>
</dbReference>
<dbReference type="Proteomes" id="UP001044222">
    <property type="component" value="Chromosome 16"/>
</dbReference>
<dbReference type="EC" id="3.1.2.4" evidence="9"/>
<evidence type="ECO:0000256" key="4">
    <source>
        <dbReference type="ARBA" id="ARBA00005254"/>
    </source>
</evidence>
<evidence type="ECO:0000256" key="6">
    <source>
        <dbReference type="ARBA" id="ARBA00022801"/>
    </source>
</evidence>
<dbReference type="EMBL" id="JAFIRN010000016">
    <property type="protein sequence ID" value="KAG5833808.1"/>
    <property type="molecule type" value="Genomic_DNA"/>
</dbReference>
<organism evidence="11 12">
    <name type="scientific">Anguilla anguilla</name>
    <name type="common">European freshwater eel</name>
    <name type="synonym">Muraena anguilla</name>
    <dbReference type="NCBI Taxonomy" id="7936"/>
    <lineage>
        <taxon>Eukaryota</taxon>
        <taxon>Metazoa</taxon>
        <taxon>Chordata</taxon>
        <taxon>Craniata</taxon>
        <taxon>Vertebrata</taxon>
        <taxon>Euteleostomi</taxon>
        <taxon>Actinopterygii</taxon>
        <taxon>Neopterygii</taxon>
        <taxon>Teleostei</taxon>
        <taxon>Anguilliformes</taxon>
        <taxon>Anguillidae</taxon>
        <taxon>Anguilla</taxon>
    </lineage>
</organism>
<dbReference type="InterPro" id="IPR045004">
    <property type="entry name" value="ECH_dom"/>
</dbReference>
<dbReference type="Gene3D" id="3.90.226.10">
    <property type="entry name" value="2-enoyl-CoA Hydratase, Chain A, domain 1"/>
    <property type="match status" value="1"/>
</dbReference>
<keyword evidence="12" id="KW-1185">Reference proteome</keyword>
<dbReference type="GO" id="GO:0006574">
    <property type="term" value="P:L-valine catabolic process"/>
    <property type="evidence" value="ECO:0007669"/>
    <property type="project" value="UniProtKB-UniRule"/>
</dbReference>
<evidence type="ECO:0000256" key="5">
    <source>
        <dbReference type="ARBA" id="ARBA00022456"/>
    </source>
</evidence>
<protein>
    <recommendedName>
        <fullName evidence="9">3-hydroxyisobutyryl-CoA hydrolase</fullName>
        <shortName evidence="9">HIB-CoA hydrolase</shortName>
        <shortName evidence="9">HIBYL-CoA-H</shortName>
        <ecNumber evidence="9">3.1.2.4</ecNumber>
    </recommendedName>
    <alternativeName>
        <fullName evidence="9">3-hydroxyisobutyryl-coenzyme A hydrolase</fullName>
    </alternativeName>
</protein>
<evidence type="ECO:0000313" key="11">
    <source>
        <dbReference type="EMBL" id="KAG5833808.1"/>
    </source>
</evidence>
<evidence type="ECO:0000259" key="10">
    <source>
        <dbReference type="Pfam" id="PF16113"/>
    </source>
</evidence>
<comment type="caution">
    <text evidence="11">The sequence shown here is derived from an EMBL/GenBank/DDBJ whole genome shotgun (WGS) entry which is preliminary data.</text>
</comment>
<feature type="domain" description="Enoyl-CoA hydratase/isomerase" evidence="10">
    <location>
        <begin position="43"/>
        <end position="372"/>
    </location>
</feature>
<comment type="similarity">
    <text evidence="4 9">Belongs to the enoyl-CoA hydratase/isomerase family.</text>
</comment>
<keyword evidence="6 9" id="KW-0378">Hydrolase</keyword>
<dbReference type="CDD" id="cd06558">
    <property type="entry name" value="crotonase-like"/>
    <property type="match status" value="1"/>
</dbReference>
<keyword evidence="7 9" id="KW-0496">Mitochondrion</keyword>
<reference evidence="11" key="1">
    <citation type="submission" date="2021-01" db="EMBL/GenBank/DDBJ databases">
        <title>A chromosome-scale assembly of European eel, Anguilla anguilla.</title>
        <authorList>
            <person name="Henkel C."/>
            <person name="Jong-Raadsen S.A."/>
            <person name="Dufour S."/>
            <person name="Weltzien F.-A."/>
            <person name="Palstra A.P."/>
            <person name="Pelster B."/>
            <person name="Spaink H.P."/>
            <person name="Van Den Thillart G.E."/>
            <person name="Jansen H."/>
            <person name="Zahm M."/>
            <person name="Klopp C."/>
            <person name="Cedric C."/>
            <person name="Louis A."/>
            <person name="Berthelot C."/>
            <person name="Parey E."/>
            <person name="Roest Crollius H."/>
            <person name="Montfort J."/>
            <person name="Robinson-Rechavi M."/>
            <person name="Bucao C."/>
            <person name="Bouchez O."/>
            <person name="Gislard M."/>
            <person name="Lluch J."/>
            <person name="Milhes M."/>
            <person name="Lampietro C."/>
            <person name="Lopez Roques C."/>
            <person name="Donnadieu C."/>
            <person name="Braasch I."/>
            <person name="Desvignes T."/>
            <person name="Postlethwait J."/>
            <person name="Bobe J."/>
            <person name="Guiguen Y."/>
            <person name="Dirks R."/>
        </authorList>
    </citation>
    <scope>NUCLEOTIDE SEQUENCE</scope>
    <source>
        <strain evidence="11">Tag_6206</strain>
        <tissue evidence="11">Liver</tissue>
    </source>
</reference>
<dbReference type="SUPFAM" id="SSF52096">
    <property type="entry name" value="ClpP/crotonase"/>
    <property type="match status" value="1"/>
</dbReference>
<dbReference type="GO" id="GO:0005739">
    <property type="term" value="C:mitochondrion"/>
    <property type="evidence" value="ECO:0007669"/>
    <property type="project" value="UniProtKB-SubCell"/>
</dbReference>
<comment type="catalytic activity">
    <reaction evidence="1 9">
        <text>3-hydroxy-2-methylpropanoyl-CoA + H2O = 3-hydroxy-2-methylpropanoate + CoA + H(+)</text>
        <dbReference type="Rhea" id="RHEA:20888"/>
        <dbReference type="ChEBI" id="CHEBI:11805"/>
        <dbReference type="ChEBI" id="CHEBI:15377"/>
        <dbReference type="ChEBI" id="CHEBI:15378"/>
        <dbReference type="ChEBI" id="CHEBI:57287"/>
        <dbReference type="ChEBI" id="CHEBI:57340"/>
        <dbReference type="EC" id="3.1.2.4"/>
    </reaction>
</comment>
<keyword evidence="5" id="KW-0101">Branched-chain amino acid catabolism</keyword>
<proteinExistence type="inferred from homology"/>
<gene>
    <name evidence="11" type="ORF">ANANG_G00279790</name>
</gene>
<sequence length="382" mass="42253">MSRMSLHFSQRLKSVCRLRIIQQHMMSSHAGSDVLLERVGNAGVITLNRPKALNALNLSMIRQIYPQLRNWEKDPEPHLVIIKGAGAKAFCAGGDIRAVTEAGKLGESLAQDFFREEYILNNAIGTYQKPYVALIDGITMGGGVGLSVHGQFCVATEKTLFAMPETAIGLFPDVGGGYFLPRLRGKLGLFLALTGFRLKGRDVQRAGVASHFVDSEKITALEKNLVDLKSPSAQAVAEVLESYQSESSVDKDKPFILEPHMENINRLFEASSVEQICENLKQDGSSFAQKQLETLSKMSPTSMKLTFRQLREGASMSLQDVLVMEYRLTQACMSGQDFYEGVRAVLIDKDHSPKWNPPTLEGVTESYLDDCFKPLGDRDLSL</sequence>
<comment type="pathway">
    <text evidence="3 9">Amino-acid degradation; L-valine degradation.</text>
</comment>
<dbReference type="PANTHER" id="PTHR43176">
    <property type="entry name" value="3-HYDROXYISOBUTYRYL-COA HYDROLASE-RELATED"/>
    <property type="match status" value="1"/>
</dbReference>
<evidence type="ECO:0000256" key="9">
    <source>
        <dbReference type="RuleBase" id="RU369070"/>
    </source>
</evidence>